<dbReference type="Proteomes" id="UP000663873">
    <property type="component" value="Unassembled WGS sequence"/>
</dbReference>
<dbReference type="InterPro" id="IPR039163">
    <property type="entry name" value="EMC7"/>
</dbReference>
<evidence type="ECO:0000256" key="4">
    <source>
        <dbReference type="ARBA" id="ARBA00022729"/>
    </source>
</evidence>
<dbReference type="Proteomes" id="UP000663851">
    <property type="component" value="Unassembled WGS sequence"/>
</dbReference>
<evidence type="ECO:0000256" key="7">
    <source>
        <dbReference type="SAM" id="MobiDB-lite"/>
    </source>
</evidence>
<dbReference type="Gene3D" id="2.60.40.1120">
    <property type="entry name" value="Carboxypeptidase-like, regulatory domain"/>
    <property type="match status" value="1"/>
</dbReference>
<feature type="compositionally biased region" description="Basic residues" evidence="7">
    <location>
        <begin position="213"/>
        <end position="223"/>
    </location>
</feature>
<organism evidence="11 16">
    <name type="scientific">Rotaria socialis</name>
    <dbReference type="NCBI Taxonomy" id="392032"/>
    <lineage>
        <taxon>Eukaryota</taxon>
        <taxon>Metazoa</taxon>
        <taxon>Spiralia</taxon>
        <taxon>Gnathifera</taxon>
        <taxon>Rotifera</taxon>
        <taxon>Eurotatoria</taxon>
        <taxon>Bdelloidea</taxon>
        <taxon>Philodinida</taxon>
        <taxon>Philodinidae</taxon>
        <taxon>Rotaria</taxon>
    </lineage>
</organism>
<dbReference type="EMBL" id="CAJOBO010000857">
    <property type="protein sequence ID" value="CAF4301100.1"/>
    <property type="molecule type" value="Genomic_DNA"/>
</dbReference>
<dbReference type="Proteomes" id="UP000663833">
    <property type="component" value="Unassembled WGS sequence"/>
</dbReference>
<dbReference type="Proteomes" id="UP000663872">
    <property type="component" value="Unassembled WGS sequence"/>
</dbReference>
<dbReference type="PANTHER" id="PTHR13605">
    <property type="entry name" value="ER MEMBRANE PROTEIN COMPLEX SUBUNIT 7"/>
    <property type="match status" value="1"/>
</dbReference>
<dbReference type="EMBL" id="CAJNYD010000865">
    <property type="protein sequence ID" value="CAF3302678.1"/>
    <property type="molecule type" value="Genomic_DNA"/>
</dbReference>
<evidence type="ECO:0000313" key="10">
    <source>
        <dbReference type="EMBL" id="CAF3302678.1"/>
    </source>
</evidence>
<dbReference type="Pfam" id="PF09430">
    <property type="entry name" value="EMC7_beta-sandw"/>
    <property type="match status" value="1"/>
</dbReference>
<keyword evidence="3 8" id="KW-0812">Transmembrane</keyword>
<evidence type="ECO:0000256" key="8">
    <source>
        <dbReference type="SAM" id="Phobius"/>
    </source>
</evidence>
<accession>A0A817Z647</accession>
<dbReference type="EMBL" id="CAJOBR010003024">
    <property type="protein sequence ID" value="CAF4718812.1"/>
    <property type="molecule type" value="Genomic_DNA"/>
</dbReference>
<sequence>MTVSAMSSSNKLGSYKIEGQIVFPPGGNALADTRILVNQGEYVGIPRVDGTFVISGVPSGSYEVSVSSPQYDFKPVRVDINTNGKIRARKVNRLRPQEVVSVKYPLHFNTYTEPNYFQKREATNWADIIFNPAIIPIVLGIVLVFFLPKLVPPGQLDEMQRMFPQGTGMFQPNINMPDLVDICIRLFGAPRRQPRISQQSLAVDTEAPANTPRQKKKLRKRNK</sequence>
<keyword evidence="4" id="KW-0732">Signal</keyword>
<evidence type="ECO:0000256" key="6">
    <source>
        <dbReference type="ARBA" id="ARBA00023136"/>
    </source>
</evidence>
<evidence type="ECO:0000313" key="13">
    <source>
        <dbReference type="EMBL" id="CAF4301100.1"/>
    </source>
</evidence>
<evidence type="ECO:0000313" key="16">
    <source>
        <dbReference type="Proteomes" id="UP000663872"/>
    </source>
</evidence>
<evidence type="ECO:0000313" key="15">
    <source>
        <dbReference type="EMBL" id="CAF4718812.1"/>
    </source>
</evidence>
<dbReference type="EMBL" id="CAJOBP010004700">
    <property type="protein sequence ID" value="CAF4448388.1"/>
    <property type="molecule type" value="Genomic_DNA"/>
</dbReference>
<comment type="subcellular location">
    <subcellularLocation>
        <location evidence="1">Membrane</location>
        <topology evidence="1">Single-pass membrane protein</topology>
    </subcellularLocation>
</comment>
<dbReference type="PANTHER" id="PTHR13605:SF4">
    <property type="entry name" value="ER MEMBRANE PROTEIN COMPLEX SUBUNIT 7"/>
    <property type="match status" value="1"/>
</dbReference>
<evidence type="ECO:0000256" key="1">
    <source>
        <dbReference type="ARBA" id="ARBA00004167"/>
    </source>
</evidence>
<evidence type="ECO:0000256" key="5">
    <source>
        <dbReference type="ARBA" id="ARBA00022989"/>
    </source>
</evidence>
<evidence type="ECO:0000256" key="2">
    <source>
        <dbReference type="ARBA" id="ARBA00008880"/>
    </source>
</evidence>
<comment type="caution">
    <text evidence="11">The sequence shown here is derived from an EMBL/GenBank/DDBJ whole genome shotgun (WGS) entry which is preliminary data.</text>
</comment>
<keyword evidence="6 8" id="KW-0472">Membrane</keyword>
<dbReference type="InterPro" id="IPR013784">
    <property type="entry name" value="Carb-bd-like_fold"/>
</dbReference>
<dbReference type="OrthoDB" id="27095at2759"/>
<dbReference type="AlphaFoldDB" id="A0A817Z647"/>
<keyword evidence="17" id="KW-1185">Reference proteome</keyword>
<comment type="similarity">
    <text evidence="2">Belongs to the EMC7 family.</text>
</comment>
<dbReference type="SUPFAM" id="SSF49452">
    <property type="entry name" value="Starch-binding domain-like"/>
    <property type="match status" value="1"/>
</dbReference>
<dbReference type="GO" id="GO:0030246">
    <property type="term" value="F:carbohydrate binding"/>
    <property type="evidence" value="ECO:0007669"/>
    <property type="project" value="InterPro"/>
</dbReference>
<dbReference type="Proteomes" id="UP000663825">
    <property type="component" value="Unassembled WGS sequence"/>
</dbReference>
<name>A0A817Z647_9BILA</name>
<gene>
    <name evidence="11" type="ORF">GRG538_LOCUS8955</name>
    <name evidence="13" type="ORF">HFQ381_LOCUS13549</name>
    <name evidence="10" type="ORF">LUA448_LOCUS8218</name>
    <name evidence="15" type="ORF">QYT958_LOCUS18832</name>
    <name evidence="12" type="ORF">TIS948_LOCUS26778</name>
    <name evidence="14" type="ORF">UJA718_LOCUS22608</name>
</gene>
<dbReference type="Proteomes" id="UP000663848">
    <property type="component" value="Unassembled WGS sequence"/>
</dbReference>
<reference evidence="11" key="1">
    <citation type="submission" date="2021-02" db="EMBL/GenBank/DDBJ databases">
        <authorList>
            <person name="Nowell W R."/>
        </authorList>
    </citation>
    <scope>NUCLEOTIDE SEQUENCE</scope>
</reference>
<feature type="region of interest" description="Disordered" evidence="7">
    <location>
        <begin position="197"/>
        <end position="223"/>
    </location>
</feature>
<evidence type="ECO:0000313" key="14">
    <source>
        <dbReference type="EMBL" id="CAF4448388.1"/>
    </source>
</evidence>
<evidence type="ECO:0000313" key="17">
    <source>
        <dbReference type="Proteomes" id="UP000663873"/>
    </source>
</evidence>
<evidence type="ECO:0000256" key="3">
    <source>
        <dbReference type="ARBA" id="ARBA00022692"/>
    </source>
</evidence>
<evidence type="ECO:0000259" key="9">
    <source>
        <dbReference type="Pfam" id="PF09430"/>
    </source>
</evidence>
<evidence type="ECO:0000313" key="12">
    <source>
        <dbReference type="EMBL" id="CAF3390324.1"/>
    </source>
</evidence>
<dbReference type="EMBL" id="CAJNXB010004737">
    <property type="protein sequence ID" value="CAF3390324.1"/>
    <property type="molecule type" value="Genomic_DNA"/>
</dbReference>
<dbReference type="GO" id="GO:0072546">
    <property type="term" value="C:EMC complex"/>
    <property type="evidence" value="ECO:0007669"/>
    <property type="project" value="TreeGrafter"/>
</dbReference>
<evidence type="ECO:0000313" key="11">
    <source>
        <dbReference type="EMBL" id="CAF3389254.1"/>
    </source>
</evidence>
<keyword evidence="5 8" id="KW-1133">Transmembrane helix</keyword>
<feature type="domain" description="ER membrane protein complex subunit 7 beta-sandwich" evidence="9">
    <location>
        <begin position="28"/>
        <end position="134"/>
    </location>
</feature>
<proteinExistence type="inferred from homology"/>
<dbReference type="EMBL" id="CAJNYT010000995">
    <property type="protein sequence ID" value="CAF3389254.1"/>
    <property type="molecule type" value="Genomic_DNA"/>
</dbReference>
<dbReference type="InterPro" id="IPR019008">
    <property type="entry name" value="Beta_sandwich_EMC7"/>
</dbReference>
<protein>
    <recommendedName>
        <fullName evidence="9">ER membrane protein complex subunit 7 beta-sandwich domain-containing protein</fullName>
    </recommendedName>
</protein>
<feature type="transmembrane region" description="Helical" evidence="8">
    <location>
        <begin position="128"/>
        <end position="147"/>
    </location>
</feature>